<dbReference type="PIRSF" id="PIRSF005572">
    <property type="entry name" value="NifS"/>
    <property type="match status" value="1"/>
</dbReference>
<sequence length="406" mass="44287">MLDVNKIKKDFPILSRKVNGKRLVYLDNAATSQKPKAVIEAEVEFYRRHNANVHRGLHSLSEAATVIYEEARKTVAGFIGGEADELVFVRNATEGLNLVAWAWAAASLKRGDEILTSVIEHHSNLIPWQRLSRAKGLKLVVAGVAENGVLDMADFANKLTRKTKLVAIGHMSNTTGAINPVAKIVKMAKRVRARVAVDAAQSVPHLKVNFKDLGVDFLAFSGHKMLGPMGIGGVLIKKERQEEMEPFLTGGGMISEVWPQRATWAAGVEKFEAGTPNVAGAVGLAAAVEYLTKLGMARVYEHEKKMVAYALKRLGEIEGLRVIGPKTTESRGGVISFVMEGVHAHDIAQVLSSEGVAVRSGHHCTMPLHKRLKLAATTRASFYIYNDKKDVDALIDGLKKVKNVFT</sequence>
<dbReference type="GO" id="GO:0031071">
    <property type="term" value="F:cysteine desulfurase activity"/>
    <property type="evidence" value="ECO:0007669"/>
    <property type="project" value="UniProtKB-UniRule"/>
</dbReference>
<dbReference type="InterPro" id="IPR015421">
    <property type="entry name" value="PyrdxlP-dep_Trfase_major"/>
</dbReference>
<keyword evidence="4 8" id="KW-0808">Transferase</keyword>
<evidence type="ECO:0000256" key="2">
    <source>
        <dbReference type="ARBA" id="ARBA00010447"/>
    </source>
</evidence>
<dbReference type="InterPro" id="IPR000192">
    <property type="entry name" value="Aminotrans_V_dom"/>
</dbReference>
<dbReference type="CDD" id="cd06453">
    <property type="entry name" value="SufS_like"/>
    <property type="match status" value="1"/>
</dbReference>
<dbReference type="InterPro" id="IPR016454">
    <property type="entry name" value="Cysteine_dSase"/>
</dbReference>
<keyword evidence="5 8" id="KW-0663">Pyridoxal phosphate</keyword>
<dbReference type="SUPFAM" id="SSF53383">
    <property type="entry name" value="PLP-dependent transferases"/>
    <property type="match status" value="1"/>
</dbReference>
<comment type="function">
    <text evidence="8">Catalyzes the removal of elemental sulfur and selenium atoms from L-cysteine, L-cystine, L-selenocysteine, and L-selenocystine to produce L-alanine.</text>
</comment>
<evidence type="ECO:0000256" key="4">
    <source>
        <dbReference type="ARBA" id="ARBA00022679"/>
    </source>
</evidence>
<dbReference type="PANTHER" id="PTHR43586">
    <property type="entry name" value="CYSTEINE DESULFURASE"/>
    <property type="match status" value="1"/>
</dbReference>
<dbReference type="EC" id="2.8.1.7" evidence="3 8"/>
<dbReference type="Gene3D" id="3.90.1150.10">
    <property type="entry name" value="Aspartate Aminotransferase, domain 1"/>
    <property type="match status" value="1"/>
</dbReference>
<evidence type="ECO:0000256" key="5">
    <source>
        <dbReference type="ARBA" id="ARBA00022898"/>
    </source>
</evidence>
<gene>
    <name evidence="10" type="ORF">UX85_C0004G0155</name>
</gene>
<organism evidence="10 11">
    <name type="scientific">Candidatus Beckwithbacteria bacterium GW2011_GWB1_47_15</name>
    <dbReference type="NCBI Taxonomy" id="1618371"/>
    <lineage>
        <taxon>Bacteria</taxon>
        <taxon>Candidatus Beckwithiibacteriota</taxon>
    </lineage>
</organism>
<protein>
    <recommendedName>
        <fullName evidence="3 8">Cysteine desulfurase</fullName>
        <ecNumber evidence="3 8">2.8.1.7</ecNumber>
    </recommendedName>
</protein>
<evidence type="ECO:0000256" key="3">
    <source>
        <dbReference type="ARBA" id="ARBA00012239"/>
    </source>
</evidence>
<dbReference type="PROSITE" id="PS00595">
    <property type="entry name" value="AA_TRANSFER_CLASS_5"/>
    <property type="match status" value="1"/>
</dbReference>
<evidence type="ECO:0000259" key="9">
    <source>
        <dbReference type="Pfam" id="PF00266"/>
    </source>
</evidence>
<accession>A0A0G1U4J9</accession>
<reference evidence="10 11" key="1">
    <citation type="journal article" date="2015" name="Nature">
        <title>rRNA introns, odd ribosomes, and small enigmatic genomes across a large radiation of phyla.</title>
        <authorList>
            <person name="Brown C.T."/>
            <person name="Hug L.A."/>
            <person name="Thomas B.C."/>
            <person name="Sharon I."/>
            <person name="Castelle C.J."/>
            <person name="Singh A."/>
            <person name="Wilkins M.J."/>
            <person name="Williams K.H."/>
            <person name="Banfield J.F."/>
        </authorList>
    </citation>
    <scope>NUCLEOTIDE SEQUENCE [LARGE SCALE GENOMIC DNA]</scope>
</reference>
<dbReference type="AlphaFoldDB" id="A0A0G1U4J9"/>
<dbReference type="InterPro" id="IPR010970">
    <property type="entry name" value="Cys_dSase_SufS"/>
</dbReference>
<dbReference type="Proteomes" id="UP000033860">
    <property type="component" value="Unassembled WGS sequence"/>
</dbReference>
<dbReference type="GO" id="GO:0006534">
    <property type="term" value="P:cysteine metabolic process"/>
    <property type="evidence" value="ECO:0007669"/>
    <property type="project" value="UniProtKB-UniRule"/>
</dbReference>
<dbReference type="PATRIC" id="fig|1618371.3.peg.741"/>
<dbReference type="InterPro" id="IPR015424">
    <property type="entry name" value="PyrdxlP-dep_Trfase"/>
</dbReference>
<name>A0A0G1U4J9_9BACT</name>
<evidence type="ECO:0000256" key="6">
    <source>
        <dbReference type="ARBA" id="ARBA00050776"/>
    </source>
</evidence>
<dbReference type="Gene3D" id="3.40.640.10">
    <property type="entry name" value="Type I PLP-dependent aspartate aminotransferase-like (Major domain)"/>
    <property type="match status" value="1"/>
</dbReference>
<evidence type="ECO:0000256" key="1">
    <source>
        <dbReference type="ARBA" id="ARBA00001933"/>
    </source>
</evidence>
<evidence type="ECO:0000256" key="7">
    <source>
        <dbReference type="RuleBase" id="RU004504"/>
    </source>
</evidence>
<evidence type="ECO:0000256" key="8">
    <source>
        <dbReference type="RuleBase" id="RU004506"/>
    </source>
</evidence>
<dbReference type="EMBL" id="LCNT01000004">
    <property type="protein sequence ID" value="KKU61233.1"/>
    <property type="molecule type" value="Genomic_DNA"/>
</dbReference>
<dbReference type="GO" id="GO:0030170">
    <property type="term" value="F:pyridoxal phosphate binding"/>
    <property type="evidence" value="ECO:0007669"/>
    <property type="project" value="UniProtKB-UniRule"/>
</dbReference>
<dbReference type="InterPro" id="IPR015422">
    <property type="entry name" value="PyrdxlP-dep_Trfase_small"/>
</dbReference>
<dbReference type="NCBIfam" id="TIGR01979">
    <property type="entry name" value="sufS"/>
    <property type="match status" value="1"/>
</dbReference>
<comment type="similarity">
    <text evidence="2 8">Belongs to the class-V pyridoxal-phosphate-dependent aminotransferase family. Csd subfamily.</text>
</comment>
<evidence type="ECO:0000313" key="11">
    <source>
        <dbReference type="Proteomes" id="UP000033860"/>
    </source>
</evidence>
<dbReference type="Pfam" id="PF00266">
    <property type="entry name" value="Aminotran_5"/>
    <property type="match status" value="1"/>
</dbReference>
<proteinExistence type="inferred from homology"/>
<comment type="catalytic activity">
    <reaction evidence="6 8">
        <text>(sulfur carrier)-H + L-cysteine = (sulfur carrier)-SH + L-alanine</text>
        <dbReference type="Rhea" id="RHEA:43892"/>
        <dbReference type="Rhea" id="RHEA-COMP:14737"/>
        <dbReference type="Rhea" id="RHEA-COMP:14739"/>
        <dbReference type="ChEBI" id="CHEBI:29917"/>
        <dbReference type="ChEBI" id="CHEBI:35235"/>
        <dbReference type="ChEBI" id="CHEBI:57972"/>
        <dbReference type="ChEBI" id="CHEBI:64428"/>
        <dbReference type="EC" id="2.8.1.7"/>
    </reaction>
</comment>
<comment type="cofactor">
    <cofactor evidence="1 7">
        <name>pyridoxal 5'-phosphate</name>
        <dbReference type="ChEBI" id="CHEBI:597326"/>
    </cofactor>
</comment>
<dbReference type="PANTHER" id="PTHR43586:SF8">
    <property type="entry name" value="CYSTEINE DESULFURASE 1, CHLOROPLASTIC"/>
    <property type="match status" value="1"/>
</dbReference>
<dbReference type="InterPro" id="IPR020578">
    <property type="entry name" value="Aminotrans_V_PyrdxlP_BS"/>
</dbReference>
<feature type="domain" description="Aminotransferase class V" evidence="9">
    <location>
        <begin position="24"/>
        <end position="394"/>
    </location>
</feature>
<comment type="caution">
    <text evidence="10">The sequence shown here is derived from an EMBL/GenBank/DDBJ whole genome shotgun (WGS) entry which is preliminary data.</text>
</comment>
<evidence type="ECO:0000313" key="10">
    <source>
        <dbReference type="EMBL" id="KKU61233.1"/>
    </source>
</evidence>